<dbReference type="SUPFAM" id="SSF54001">
    <property type="entry name" value="Cysteine proteinases"/>
    <property type="match status" value="1"/>
</dbReference>
<dbReference type="PROSITE" id="PS52048">
    <property type="entry name" value="UCH_DOMAIN"/>
    <property type="match status" value="1"/>
</dbReference>
<feature type="site" description="Transition state stabilizer" evidence="7">
    <location>
        <position position="106"/>
    </location>
</feature>
<evidence type="ECO:0000313" key="10">
    <source>
        <dbReference type="EMBL" id="EEA05369.1"/>
    </source>
</evidence>
<dbReference type="VEuPathDB" id="CryptoDB:CMU_023740"/>
<gene>
    <name evidence="10" type="ORF">CMU_023740</name>
</gene>
<dbReference type="EC" id="3.4.19.12" evidence="8"/>
<dbReference type="EMBL" id="DS989727">
    <property type="protein sequence ID" value="EEA05369.1"/>
    <property type="molecule type" value="Genomic_DNA"/>
</dbReference>
<dbReference type="PRINTS" id="PR00707">
    <property type="entry name" value="UBCTHYDRLASE"/>
</dbReference>
<dbReference type="OrthoDB" id="427186at2759"/>
<dbReference type="MEROPS" id="C12.010"/>
<dbReference type="AlphaFoldDB" id="B6AC16"/>
<comment type="catalytic activity">
    <reaction evidence="1 7 8">
        <text>Thiol-dependent hydrolysis of ester, thioester, amide, peptide and isopeptide bonds formed by the C-terminal Gly of ubiquitin (a 76-residue protein attached to proteins as an intracellular targeting signal).</text>
        <dbReference type="EC" id="3.4.19.12"/>
    </reaction>
</comment>
<evidence type="ECO:0000256" key="2">
    <source>
        <dbReference type="ARBA" id="ARBA00009326"/>
    </source>
</evidence>
<evidence type="ECO:0000259" key="9">
    <source>
        <dbReference type="PROSITE" id="PS52048"/>
    </source>
</evidence>
<evidence type="ECO:0000256" key="8">
    <source>
        <dbReference type="RuleBase" id="RU361215"/>
    </source>
</evidence>
<dbReference type="GO" id="GO:0006511">
    <property type="term" value="P:ubiquitin-dependent protein catabolic process"/>
    <property type="evidence" value="ECO:0007669"/>
    <property type="project" value="UniProtKB-UniRule"/>
</dbReference>
<feature type="active site" description="Proton donor" evidence="7">
    <location>
        <position position="188"/>
    </location>
</feature>
<keyword evidence="5 7" id="KW-0378">Hydrolase</keyword>
<evidence type="ECO:0000256" key="6">
    <source>
        <dbReference type="ARBA" id="ARBA00022807"/>
    </source>
</evidence>
<evidence type="ECO:0000256" key="5">
    <source>
        <dbReference type="ARBA" id="ARBA00022801"/>
    </source>
</evidence>
<evidence type="ECO:0000256" key="1">
    <source>
        <dbReference type="ARBA" id="ARBA00000707"/>
    </source>
</evidence>
<dbReference type="InterPro" id="IPR038765">
    <property type="entry name" value="Papain-like_cys_pep_sf"/>
</dbReference>
<evidence type="ECO:0000256" key="4">
    <source>
        <dbReference type="ARBA" id="ARBA00022786"/>
    </source>
</evidence>
<keyword evidence="3 7" id="KW-0645">Protease</keyword>
<dbReference type="Pfam" id="PF01088">
    <property type="entry name" value="Peptidase_C12"/>
    <property type="match status" value="1"/>
</dbReference>
<name>B6AC16_CRYMR</name>
<evidence type="ECO:0000256" key="7">
    <source>
        <dbReference type="PROSITE-ProRule" id="PRU01393"/>
    </source>
</evidence>
<sequence length="271" mass="31076">MRDQPSPRYCIVNEGLIWRPLISAPEVMMNYTRALGVSNYLEFQDIFSTEDWALEMIESQVISVLLVFPLTEGFREFRLVNQKCSDPMTCEIYKLMDNNELWFMKQVVDNACGQIALFHSILNNRENLHLKEGSLAHKLAAINGPSAADIRGNILKTDPEFLTTHDMVISCYDRDLNDSEDYKEVDTHYVVFVDVNGDLYEFDGQLPHPIKHGKINRNLLKSAVKVIKHNFLDHFLGGKESRFAILAMCLGQSEEINMEKLDKVEQAEEVS</sequence>
<dbReference type="OMA" id="IDLHYVC"/>
<dbReference type="GO" id="GO:0004843">
    <property type="term" value="F:cysteine-type deubiquitinase activity"/>
    <property type="evidence" value="ECO:0007669"/>
    <property type="project" value="UniProtKB-UniRule"/>
</dbReference>
<accession>B6AC16</accession>
<dbReference type="STRING" id="441375.B6AC16"/>
<keyword evidence="11" id="KW-1185">Reference proteome</keyword>
<reference evidence="10" key="1">
    <citation type="submission" date="2008-06" db="EMBL/GenBank/DDBJ databases">
        <authorList>
            <person name="Lorenzi H."/>
            <person name="Inman J."/>
            <person name="Miller J."/>
            <person name="Schobel S."/>
            <person name="Amedeo P."/>
            <person name="Caler E.V."/>
            <person name="da Silva J."/>
        </authorList>
    </citation>
    <scope>NUCLEOTIDE SEQUENCE [LARGE SCALE GENOMIC DNA]</scope>
    <source>
        <strain evidence="10">RN66</strain>
    </source>
</reference>
<comment type="similarity">
    <text evidence="2 7 8">Belongs to the peptidase C12 family.</text>
</comment>
<dbReference type="GO" id="GO:0016579">
    <property type="term" value="P:protein deubiquitination"/>
    <property type="evidence" value="ECO:0007669"/>
    <property type="project" value="TreeGrafter"/>
</dbReference>
<feature type="site" description="Important for enzyme activity" evidence="7">
    <location>
        <position position="203"/>
    </location>
</feature>
<evidence type="ECO:0000256" key="3">
    <source>
        <dbReference type="ARBA" id="ARBA00022670"/>
    </source>
</evidence>
<dbReference type="RefSeq" id="XP_002139718.1">
    <property type="nucleotide sequence ID" value="XM_002139682.1"/>
</dbReference>
<protein>
    <recommendedName>
        <fullName evidence="8">Ubiquitin carboxyl-terminal hydrolase</fullName>
        <ecNumber evidence="8">3.4.19.12</ecNumber>
    </recommendedName>
</protein>
<keyword evidence="6 7" id="KW-0788">Thiol protease</keyword>
<dbReference type="PANTHER" id="PTHR10589:SF17">
    <property type="entry name" value="UBIQUITIN CARBOXYL-TERMINAL HYDROLASE"/>
    <property type="match status" value="1"/>
</dbReference>
<feature type="active site" description="Nucleophile" evidence="7">
    <location>
        <position position="112"/>
    </location>
</feature>
<dbReference type="Proteomes" id="UP000001460">
    <property type="component" value="Unassembled WGS sequence"/>
</dbReference>
<evidence type="ECO:0000313" key="11">
    <source>
        <dbReference type="Proteomes" id="UP000001460"/>
    </source>
</evidence>
<organism evidence="10 11">
    <name type="scientific">Cryptosporidium muris (strain RN66)</name>
    <dbReference type="NCBI Taxonomy" id="441375"/>
    <lineage>
        <taxon>Eukaryota</taxon>
        <taxon>Sar</taxon>
        <taxon>Alveolata</taxon>
        <taxon>Apicomplexa</taxon>
        <taxon>Conoidasida</taxon>
        <taxon>Coccidia</taxon>
        <taxon>Eucoccidiorida</taxon>
        <taxon>Eimeriorina</taxon>
        <taxon>Cryptosporidiidae</taxon>
        <taxon>Cryptosporidium</taxon>
    </lineage>
</organism>
<keyword evidence="4 7" id="KW-0833">Ubl conjugation pathway</keyword>
<dbReference type="Gene3D" id="3.40.532.10">
    <property type="entry name" value="Peptidase C12, ubiquitin carboxyl-terminal hydrolase"/>
    <property type="match status" value="1"/>
</dbReference>
<dbReference type="GeneID" id="6994795"/>
<dbReference type="eggNOG" id="KOG1415">
    <property type="taxonomic scope" value="Eukaryota"/>
</dbReference>
<feature type="domain" description="UCH catalytic" evidence="9">
    <location>
        <begin position="17"/>
        <end position="250"/>
    </location>
</feature>
<dbReference type="PANTHER" id="PTHR10589">
    <property type="entry name" value="UBIQUITIN CARBOXYL-TERMINAL HYDROLASE"/>
    <property type="match status" value="1"/>
</dbReference>
<proteinExistence type="inferred from homology"/>
<dbReference type="GO" id="GO:0005737">
    <property type="term" value="C:cytoplasm"/>
    <property type="evidence" value="ECO:0007669"/>
    <property type="project" value="TreeGrafter"/>
</dbReference>
<dbReference type="InterPro" id="IPR036959">
    <property type="entry name" value="Peptidase_C12_UCH_sf"/>
</dbReference>
<dbReference type="InterPro" id="IPR001578">
    <property type="entry name" value="Peptidase_C12_UCH"/>
</dbReference>